<gene>
    <name evidence="1" type="ORF">Q7A36_35055</name>
</gene>
<dbReference type="EMBL" id="JAUTWS010000103">
    <property type="protein sequence ID" value="MDO9713590.1"/>
    <property type="molecule type" value="Genomic_DNA"/>
</dbReference>
<reference evidence="1 2" key="1">
    <citation type="submission" date="2023-08" db="EMBL/GenBank/DDBJ databases">
        <title>The draft genome sequence of Paracraurococcus sp. LOR1-02.</title>
        <authorList>
            <person name="Kingkaew E."/>
            <person name="Tanasupawat S."/>
        </authorList>
    </citation>
    <scope>NUCLEOTIDE SEQUENCE [LARGE SCALE GENOMIC DNA]</scope>
    <source>
        <strain evidence="1 2">LOR1-02</strain>
    </source>
</reference>
<protein>
    <submittedName>
        <fullName evidence="1">Uncharacterized protein</fullName>
    </submittedName>
</protein>
<dbReference type="RefSeq" id="WP_305108446.1">
    <property type="nucleotide sequence ID" value="NZ_JAUTWS010000103.1"/>
</dbReference>
<name>A0ABT9EBK0_9PROT</name>
<evidence type="ECO:0000313" key="2">
    <source>
        <dbReference type="Proteomes" id="UP001243009"/>
    </source>
</evidence>
<evidence type="ECO:0000313" key="1">
    <source>
        <dbReference type="EMBL" id="MDO9713590.1"/>
    </source>
</evidence>
<proteinExistence type="predicted"/>
<organism evidence="1 2">
    <name type="scientific">Paracraurococcus lichenis</name>
    <dbReference type="NCBI Taxonomy" id="3064888"/>
    <lineage>
        <taxon>Bacteria</taxon>
        <taxon>Pseudomonadati</taxon>
        <taxon>Pseudomonadota</taxon>
        <taxon>Alphaproteobacteria</taxon>
        <taxon>Acetobacterales</taxon>
        <taxon>Roseomonadaceae</taxon>
        <taxon>Paracraurococcus</taxon>
    </lineage>
</organism>
<keyword evidence="2" id="KW-1185">Reference proteome</keyword>
<comment type="caution">
    <text evidence="1">The sequence shown here is derived from an EMBL/GenBank/DDBJ whole genome shotgun (WGS) entry which is preliminary data.</text>
</comment>
<dbReference type="Proteomes" id="UP001243009">
    <property type="component" value="Unassembled WGS sequence"/>
</dbReference>
<accession>A0ABT9EBK0</accession>
<sequence>MFIYAVLIAVALVALALMPPGLLPSRGICRAIRYRTRRLRR</sequence>